<keyword evidence="2" id="KW-0645">Protease</keyword>
<evidence type="ECO:0000256" key="3">
    <source>
        <dbReference type="ARBA" id="ARBA00022801"/>
    </source>
</evidence>
<feature type="non-terminal residue" evidence="5">
    <location>
        <position position="1"/>
    </location>
</feature>
<dbReference type="InterPro" id="IPR029062">
    <property type="entry name" value="Class_I_gatase-like"/>
</dbReference>
<dbReference type="Gene3D" id="3.40.50.880">
    <property type="match status" value="1"/>
</dbReference>
<name>A0A699T4W6_TANCI</name>
<keyword evidence="4" id="KW-0720">Serine protease</keyword>
<evidence type="ECO:0000256" key="4">
    <source>
        <dbReference type="ARBA" id="ARBA00022825"/>
    </source>
</evidence>
<proteinExistence type="inferred from homology"/>
<keyword evidence="3" id="KW-0378">Hydrolase</keyword>
<dbReference type="InterPro" id="IPR005320">
    <property type="entry name" value="Peptidase_S51"/>
</dbReference>
<evidence type="ECO:0000256" key="1">
    <source>
        <dbReference type="ARBA" id="ARBA00006534"/>
    </source>
</evidence>
<protein>
    <submittedName>
        <fullName evidence="5">Uncharacterized protein</fullName>
    </submittedName>
</protein>
<dbReference type="GO" id="GO:0006508">
    <property type="term" value="P:proteolysis"/>
    <property type="evidence" value="ECO:0007669"/>
    <property type="project" value="UniProtKB-KW"/>
</dbReference>
<dbReference type="EMBL" id="BKCJ011208243">
    <property type="protein sequence ID" value="GFD03944.1"/>
    <property type="molecule type" value="Genomic_DNA"/>
</dbReference>
<organism evidence="5">
    <name type="scientific">Tanacetum cinerariifolium</name>
    <name type="common">Dalmatian daisy</name>
    <name type="synonym">Chrysanthemum cinerariifolium</name>
    <dbReference type="NCBI Taxonomy" id="118510"/>
    <lineage>
        <taxon>Eukaryota</taxon>
        <taxon>Viridiplantae</taxon>
        <taxon>Streptophyta</taxon>
        <taxon>Embryophyta</taxon>
        <taxon>Tracheophyta</taxon>
        <taxon>Spermatophyta</taxon>
        <taxon>Magnoliopsida</taxon>
        <taxon>eudicotyledons</taxon>
        <taxon>Gunneridae</taxon>
        <taxon>Pentapetalae</taxon>
        <taxon>asterids</taxon>
        <taxon>campanulids</taxon>
        <taxon>Asterales</taxon>
        <taxon>Asteraceae</taxon>
        <taxon>Asteroideae</taxon>
        <taxon>Anthemideae</taxon>
        <taxon>Anthemidinae</taxon>
        <taxon>Tanacetum</taxon>
    </lineage>
</organism>
<comment type="caution">
    <text evidence="5">The sequence shown here is derived from an EMBL/GenBank/DDBJ whole genome shotgun (WGS) entry which is preliminary data.</text>
</comment>
<dbReference type="SUPFAM" id="SSF52317">
    <property type="entry name" value="Class I glutamine amidotransferase-like"/>
    <property type="match status" value="1"/>
</dbReference>
<sequence length="126" mass="13220">EEPDEAAQAYIDAFTALGIERVEVLNVQSREQANSPETLEVINRADGVMFTGGDQLRLTALLGGTALLARLTERYQQEPVLLAGPAIYAARVAKPASVAMAAARAAAFPAPGPEWPGFRAGPKACG</sequence>
<dbReference type="Pfam" id="PF03575">
    <property type="entry name" value="Peptidase_S51"/>
    <property type="match status" value="1"/>
</dbReference>
<reference evidence="5" key="1">
    <citation type="journal article" date="2019" name="Sci. Rep.">
        <title>Draft genome of Tanacetum cinerariifolium, the natural source of mosquito coil.</title>
        <authorList>
            <person name="Yamashiro T."/>
            <person name="Shiraishi A."/>
            <person name="Satake H."/>
            <person name="Nakayama K."/>
        </authorList>
    </citation>
    <scope>NUCLEOTIDE SEQUENCE</scope>
</reference>
<dbReference type="PANTHER" id="PTHR36175">
    <property type="entry name" value="CYANOPHYCINASE"/>
    <property type="match status" value="1"/>
</dbReference>
<dbReference type="PANTHER" id="PTHR36175:SF1">
    <property type="entry name" value="CYANOPHYCINASE"/>
    <property type="match status" value="1"/>
</dbReference>
<evidence type="ECO:0000256" key="2">
    <source>
        <dbReference type="ARBA" id="ARBA00022670"/>
    </source>
</evidence>
<dbReference type="GO" id="GO:0008236">
    <property type="term" value="F:serine-type peptidase activity"/>
    <property type="evidence" value="ECO:0007669"/>
    <property type="project" value="UniProtKB-KW"/>
</dbReference>
<comment type="similarity">
    <text evidence="1">Belongs to the peptidase S51 family.</text>
</comment>
<evidence type="ECO:0000313" key="5">
    <source>
        <dbReference type="EMBL" id="GFD03944.1"/>
    </source>
</evidence>
<gene>
    <name evidence="5" type="ORF">Tci_875913</name>
</gene>
<accession>A0A699T4W6</accession>
<dbReference type="AlphaFoldDB" id="A0A699T4W6"/>